<reference evidence="1 2" key="1">
    <citation type="submission" date="2022-12" db="EMBL/GenBank/DDBJ databases">
        <title>Polyphasic characterization of Geotalea uranireducens NIT-SL11 newly isolated from a complex of sewage sludge and microbially reduced graphene oxide.</title>
        <authorList>
            <person name="Xie L."/>
            <person name="Yoshida N."/>
            <person name="Meng L."/>
        </authorList>
    </citation>
    <scope>NUCLEOTIDE SEQUENCE [LARGE SCALE GENOMIC DNA]</scope>
    <source>
        <strain evidence="1 2">NIT-SL11</strain>
    </source>
</reference>
<sequence length="59" mass="6248">MNKVLELIREFDTITTVGELRSALAECPDGVPVGDVVGCPLLVAILLDPATGDLQAEIR</sequence>
<evidence type="ECO:0000313" key="2">
    <source>
        <dbReference type="Proteomes" id="UP001317705"/>
    </source>
</evidence>
<protein>
    <submittedName>
        <fullName evidence="1">Uncharacterized protein</fullName>
    </submittedName>
</protein>
<proteinExistence type="predicted"/>
<gene>
    <name evidence="1" type="ORF">GURASL_13360</name>
</gene>
<organism evidence="1 2">
    <name type="scientific">Geotalea uraniireducens</name>
    <dbReference type="NCBI Taxonomy" id="351604"/>
    <lineage>
        <taxon>Bacteria</taxon>
        <taxon>Pseudomonadati</taxon>
        <taxon>Thermodesulfobacteriota</taxon>
        <taxon>Desulfuromonadia</taxon>
        <taxon>Geobacterales</taxon>
        <taxon>Geobacteraceae</taxon>
        <taxon>Geotalea</taxon>
    </lineage>
</organism>
<keyword evidence="2" id="KW-1185">Reference proteome</keyword>
<evidence type="ECO:0000313" key="1">
    <source>
        <dbReference type="EMBL" id="BDV42413.1"/>
    </source>
</evidence>
<accession>A0ABN6VQ15</accession>
<dbReference type="EMBL" id="AP027151">
    <property type="protein sequence ID" value="BDV42413.1"/>
    <property type="molecule type" value="Genomic_DNA"/>
</dbReference>
<name>A0ABN6VQ15_9BACT</name>
<dbReference type="RefSeq" id="WP_282002861.1">
    <property type="nucleotide sequence ID" value="NZ_AP027151.1"/>
</dbReference>
<dbReference type="Proteomes" id="UP001317705">
    <property type="component" value="Chromosome"/>
</dbReference>